<reference evidence="1 2" key="1">
    <citation type="submission" date="2014-12" db="EMBL/GenBank/DDBJ databases">
        <authorList>
            <person name="Kuzmanovic N."/>
            <person name="Pulawska J."/>
            <person name="Obradovic A."/>
        </authorList>
    </citation>
    <scope>NUCLEOTIDE SEQUENCE [LARGE SCALE GENOMIC DNA]</scope>
    <source>
        <strain evidence="1 2">KFB 330</strain>
    </source>
</reference>
<accession>A0ABR5D4H5</accession>
<protein>
    <submittedName>
        <fullName evidence="1">Glycosidase</fullName>
    </submittedName>
</protein>
<gene>
    <name evidence="1" type="ORF">RP75_19750</name>
</gene>
<name>A0ABR5D4H5_9HYPH</name>
<sequence>MKTGMHIDSFPPSRTLVELTWREKRIEHWIRFGRIAEEQRIDRHRRIVGLAPGSVFAFVRWAANDYGTVVSRIDILRAVAAGEAFQTLPFVRPGGDILLRIHGWPKVETVLHTIDVIEALSIDPADVAPDHWRHVHNRLSVNEPFRTYTSEQYRAWLKRRSILPIADNTIGNDRTGGTP</sequence>
<proteinExistence type="predicted"/>
<dbReference type="Pfam" id="PF11000">
    <property type="entry name" value="DUF2840"/>
    <property type="match status" value="1"/>
</dbReference>
<keyword evidence="2" id="KW-1185">Reference proteome</keyword>
<dbReference type="InterPro" id="IPR021263">
    <property type="entry name" value="DUF2840"/>
</dbReference>
<dbReference type="EMBL" id="JWIT01000014">
    <property type="protein sequence ID" value="KJF71752.1"/>
    <property type="molecule type" value="Genomic_DNA"/>
</dbReference>
<comment type="caution">
    <text evidence="1">The sequence shown here is derived from an EMBL/GenBank/DDBJ whole genome shotgun (WGS) entry which is preliminary data.</text>
</comment>
<keyword evidence="1" id="KW-0378">Hydrolase</keyword>
<dbReference type="Proteomes" id="UP000032564">
    <property type="component" value="Unassembled WGS sequence"/>
</dbReference>
<evidence type="ECO:0000313" key="1">
    <source>
        <dbReference type="EMBL" id="KJF71752.1"/>
    </source>
</evidence>
<dbReference type="RefSeq" id="WP_045021530.1">
    <property type="nucleotide sequence ID" value="NZ_CP166105.1"/>
</dbReference>
<organism evidence="1 2">
    <name type="scientific">Agrobacterium arsenijevicii</name>
    <dbReference type="NCBI Taxonomy" id="1585697"/>
    <lineage>
        <taxon>Bacteria</taxon>
        <taxon>Pseudomonadati</taxon>
        <taxon>Pseudomonadota</taxon>
        <taxon>Alphaproteobacteria</taxon>
        <taxon>Hyphomicrobiales</taxon>
        <taxon>Rhizobiaceae</taxon>
        <taxon>Rhizobium/Agrobacterium group</taxon>
        <taxon>Agrobacterium</taxon>
    </lineage>
</organism>
<dbReference type="GO" id="GO:0016798">
    <property type="term" value="F:hydrolase activity, acting on glycosyl bonds"/>
    <property type="evidence" value="ECO:0007669"/>
    <property type="project" value="UniProtKB-KW"/>
</dbReference>
<keyword evidence="1" id="KW-0326">Glycosidase</keyword>
<evidence type="ECO:0000313" key="2">
    <source>
        <dbReference type="Proteomes" id="UP000032564"/>
    </source>
</evidence>